<comment type="similarity">
    <text evidence="1">Belongs to the NAPRTase family.</text>
</comment>
<evidence type="ECO:0000313" key="11">
    <source>
        <dbReference type="EMBL" id="CAK8054167.1"/>
    </source>
</evidence>
<dbReference type="Proteomes" id="UP001314241">
    <property type="component" value="Unassembled WGS sequence"/>
</dbReference>
<keyword evidence="3 11" id="KW-0328">Glycosyltransferase</keyword>
<dbReference type="SUPFAM" id="SSF51690">
    <property type="entry name" value="Nicotinate/Quinolinate PRTase C-terminal domain-like"/>
    <property type="match status" value="1"/>
</dbReference>
<gene>
    <name evidence="11" type="ORF">R54876_GBNLAHCA_00728</name>
</gene>
<evidence type="ECO:0000313" key="12">
    <source>
        <dbReference type="Proteomes" id="UP001314241"/>
    </source>
</evidence>
<keyword evidence="2" id="KW-0662">Pyridine nucleotide biosynthesis</keyword>
<name>A0ABM9N4T1_9LACO</name>
<accession>A0ABM9N4T1</accession>
<feature type="domain" description="Nicotinamide phosphoribosyltransferase N-terminal" evidence="10">
    <location>
        <begin position="2"/>
        <end position="97"/>
    </location>
</feature>
<comment type="catalytic activity">
    <reaction evidence="8">
        <text>beta-nicotinamide D-ribonucleotide + diphosphate = 5-phospho-alpha-D-ribose 1-diphosphate + nicotinamide + H(+)</text>
        <dbReference type="Rhea" id="RHEA:16149"/>
        <dbReference type="ChEBI" id="CHEBI:14649"/>
        <dbReference type="ChEBI" id="CHEBI:15378"/>
        <dbReference type="ChEBI" id="CHEBI:17154"/>
        <dbReference type="ChEBI" id="CHEBI:33019"/>
        <dbReference type="ChEBI" id="CHEBI:58017"/>
        <dbReference type="EC" id="2.4.2.12"/>
    </reaction>
    <physiologicalReaction direction="right-to-left" evidence="8">
        <dbReference type="Rhea" id="RHEA:16151"/>
    </physiologicalReaction>
</comment>
<dbReference type="EMBL" id="CAWVOH010000001">
    <property type="protein sequence ID" value="CAK8054167.1"/>
    <property type="molecule type" value="Genomic_DNA"/>
</dbReference>
<dbReference type="GO" id="GO:0047280">
    <property type="term" value="F:nicotinamide phosphoribosyltransferase activity"/>
    <property type="evidence" value="ECO:0007669"/>
    <property type="project" value="UniProtKB-EC"/>
</dbReference>
<dbReference type="InterPro" id="IPR041529">
    <property type="entry name" value="DUF5598"/>
</dbReference>
<dbReference type="Pfam" id="PF18127">
    <property type="entry name" value="NAMPT_N"/>
    <property type="match status" value="1"/>
</dbReference>
<dbReference type="NCBIfam" id="NF006629">
    <property type="entry name" value="PRK09198.1"/>
    <property type="match status" value="1"/>
</dbReference>
<dbReference type="InterPro" id="IPR036068">
    <property type="entry name" value="Nicotinate_pribotase-like_C"/>
</dbReference>
<dbReference type="PANTHER" id="PTHR43816:SF1">
    <property type="entry name" value="NICOTINAMIDE PHOSPHORIBOSYLTRANSFERASE"/>
    <property type="match status" value="1"/>
</dbReference>
<dbReference type="Pfam" id="PF04095">
    <property type="entry name" value="NAPRTase"/>
    <property type="match status" value="1"/>
</dbReference>
<evidence type="ECO:0000256" key="3">
    <source>
        <dbReference type="ARBA" id="ARBA00022676"/>
    </source>
</evidence>
<evidence type="ECO:0000259" key="9">
    <source>
        <dbReference type="Pfam" id="PF04095"/>
    </source>
</evidence>
<dbReference type="PIRSF" id="PIRSF005943">
    <property type="entry name" value="NMPRT"/>
    <property type="match status" value="1"/>
</dbReference>
<comment type="pathway">
    <text evidence="5">Cofactor biosynthesis; NAD(+) biosynthesis; nicotinamide D-ribonucleotide from 5-phospho-alpha-D-ribose 1-diphosphate and nicotinamide: step 1/1.</text>
</comment>
<feature type="domain" description="Nicotinate/nicotinamide phosphoribosyltransferase" evidence="9">
    <location>
        <begin position="170"/>
        <end position="441"/>
    </location>
</feature>
<dbReference type="RefSeq" id="WP_349641706.1">
    <property type="nucleotide sequence ID" value="NZ_CAWVOH010000001.1"/>
</dbReference>
<dbReference type="InterPro" id="IPR016471">
    <property type="entry name" value="Nicotinamide_PRibTrfase"/>
</dbReference>
<evidence type="ECO:0000256" key="5">
    <source>
        <dbReference type="ARBA" id="ARBA00035007"/>
    </source>
</evidence>
<evidence type="ECO:0000256" key="6">
    <source>
        <dbReference type="ARBA" id="ARBA00035024"/>
    </source>
</evidence>
<dbReference type="Gene3D" id="3.20.20.70">
    <property type="entry name" value="Aldolase class I"/>
    <property type="match status" value="1"/>
</dbReference>
<keyword evidence="12" id="KW-1185">Reference proteome</keyword>
<sequence length="461" mass="51069">MNLILATDAYKLTHHLQYPDNITKLYSYGEARKGGRFDTISWFGFSMILKDFLTQKVTDEMIDQAEAVAKATFGTDRYFNRQVWEKVRDLGYFPVKIKALPEGLEVPTGTALFTIESTQDWFATTLNALEVFLMHVWYPTTIATNSMMIKKRLLPLVEKSGDVANLPWMVNDFGLRGATSLESGQRGGAAHLLHFRGSDNLAASEYFEEIYGIAGRAQSIWATEHSVATAYGPGQGEFDYLNAQLDKTPGKQALSIVIDSYDTFNFIDKVVGSEEIKAKIIARPGRMIFRPDSGDPKTMDLQVLYALAKIFGTETNDKGYKVLKHNVGLIQGDGMKADTIIDLYEAILAAGWSSDNIAVGSGGGLLQEGFTRDTERFAIKAAYAENSKGEHFSIQKHPKTDMSKASKSGRMKVIYDEQGQLLTVPENHAGEDVMQTVYEDGHLTPVDGAAILNRANKLPQD</sequence>
<dbReference type="PANTHER" id="PTHR43816">
    <property type="entry name" value="NICOTINAMIDE PHOSPHORIBOSYLTRANSFERASE"/>
    <property type="match status" value="1"/>
</dbReference>
<reference evidence="11 12" key="1">
    <citation type="submission" date="2024-01" db="EMBL/GenBank/DDBJ databases">
        <authorList>
            <person name="Botero Cardona J."/>
        </authorList>
    </citation>
    <scope>NUCLEOTIDE SEQUENCE [LARGE SCALE GENOMIC DNA]</scope>
    <source>
        <strain evidence="11 12">LMG 33000</strain>
    </source>
</reference>
<comment type="caution">
    <text evidence="11">The sequence shown here is derived from an EMBL/GenBank/DDBJ whole genome shotgun (WGS) entry which is preliminary data.</text>
</comment>
<protein>
    <recommendedName>
        <fullName evidence="7">Nicotinamide phosphoribosyltransferase</fullName>
        <ecNumber evidence="6">2.4.2.12</ecNumber>
    </recommendedName>
</protein>
<evidence type="ECO:0000256" key="8">
    <source>
        <dbReference type="ARBA" id="ARBA00047835"/>
    </source>
</evidence>
<dbReference type="InterPro" id="IPR041525">
    <property type="entry name" value="N/Namide_PRibTrfase"/>
</dbReference>
<keyword evidence="4 11" id="KW-0808">Transferase</keyword>
<dbReference type="InterPro" id="IPR013785">
    <property type="entry name" value="Aldolase_TIM"/>
</dbReference>
<evidence type="ECO:0000256" key="4">
    <source>
        <dbReference type="ARBA" id="ARBA00022679"/>
    </source>
</evidence>
<evidence type="ECO:0000259" key="10">
    <source>
        <dbReference type="Pfam" id="PF18127"/>
    </source>
</evidence>
<evidence type="ECO:0000256" key="1">
    <source>
        <dbReference type="ARBA" id="ARBA00010897"/>
    </source>
</evidence>
<dbReference type="EC" id="2.4.2.12" evidence="6"/>
<organism evidence="11 12">
    <name type="scientific">Eupransor demetentiae</name>
    <dbReference type="NCBI Taxonomy" id="3109584"/>
    <lineage>
        <taxon>Bacteria</taxon>
        <taxon>Bacillati</taxon>
        <taxon>Bacillota</taxon>
        <taxon>Bacilli</taxon>
        <taxon>Lactobacillales</taxon>
        <taxon>Lactobacillaceae</taxon>
        <taxon>Eupransor</taxon>
    </lineage>
</organism>
<proteinExistence type="inferred from homology"/>
<evidence type="ECO:0000256" key="2">
    <source>
        <dbReference type="ARBA" id="ARBA00022642"/>
    </source>
</evidence>
<evidence type="ECO:0000256" key="7">
    <source>
        <dbReference type="ARBA" id="ARBA00035036"/>
    </source>
</evidence>